<reference evidence="1" key="1">
    <citation type="submission" date="2024-06" db="EMBL/GenBank/DDBJ databases">
        <authorList>
            <consortium name="consrtm"/>
            <person name="Uemura M."/>
            <person name="Terahara T."/>
        </authorList>
    </citation>
    <scope>NUCLEOTIDE SEQUENCE</scope>
    <source>
        <strain evidence="1">KM77-8</strain>
    </source>
</reference>
<gene>
    <name evidence="1" type="ORF">SHKM778_65990</name>
</gene>
<name>A0AAT9HRK5_9ACTN</name>
<evidence type="ECO:0008006" key="2">
    <source>
        <dbReference type="Google" id="ProtNLM"/>
    </source>
</evidence>
<sequence length="112" mass="10899">MAGDGVAAVRRCRAARAGLHAASCAVLLAVALTAGSVAVGGGRDGADAAPAAGAVAAGVLAGGDLEAGIRSLQAHLRAQPQDFGGWATLGTAYVEQARTQGDPLGIRRPSGR</sequence>
<reference evidence="1" key="2">
    <citation type="submission" date="2024-07" db="EMBL/GenBank/DDBJ databases">
        <title>Streptomyces haneummycinica sp. nov., a new antibiotic-producing actinobacterium isolated from marine sediment.</title>
        <authorList>
            <person name="Uemura M."/>
            <person name="Hamada M."/>
            <person name="Hirano S."/>
            <person name="Kobayashi K."/>
            <person name="Ohshiro T."/>
            <person name="Kobayashi T."/>
            <person name="Terahara T."/>
        </authorList>
    </citation>
    <scope>NUCLEOTIDE SEQUENCE</scope>
    <source>
        <strain evidence="1">KM77-8</strain>
    </source>
</reference>
<dbReference type="AlphaFoldDB" id="A0AAT9HRK5"/>
<organism evidence="1">
    <name type="scientific">Streptomyces haneummycinicus</name>
    <dbReference type="NCBI Taxonomy" id="3074435"/>
    <lineage>
        <taxon>Bacteria</taxon>
        <taxon>Bacillati</taxon>
        <taxon>Actinomycetota</taxon>
        <taxon>Actinomycetes</taxon>
        <taxon>Kitasatosporales</taxon>
        <taxon>Streptomycetaceae</taxon>
        <taxon>Streptomyces</taxon>
    </lineage>
</organism>
<dbReference type="EMBL" id="AP035768">
    <property type="protein sequence ID" value="BFO20211.1"/>
    <property type="molecule type" value="Genomic_DNA"/>
</dbReference>
<protein>
    <recommendedName>
        <fullName evidence="2">Tetratricopeptide repeat protein</fullName>
    </recommendedName>
</protein>
<proteinExistence type="predicted"/>
<evidence type="ECO:0000313" key="1">
    <source>
        <dbReference type="EMBL" id="BFO20211.1"/>
    </source>
</evidence>
<accession>A0AAT9HRK5</accession>